<comment type="cofactor">
    <cofactor evidence="1">
        <name>Zn(2+)</name>
        <dbReference type="ChEBI" id="CHEBI:29105"/>
    </cofactor>
</comment>
<feature type="region of interest" description="Disordered" evidence="14">
    <location>
        <begin position="21"/>
        <end position="60"/>
    </location>
</feature>
<dbReference type="InterPro" id="IPR029035">
    <property type="entry name" value="DHS-like_NAD/FAD-binding_dom"/>
</dbReference>
<name>A0A2X0LR32_9BASI</name>
<evidence type="ECO:0000313" key="16">
    <source>
        <dbReference type="EMBL" id="SGY14936.1"/>
    </source>
</evidence>
<dbReference type="SUPFAM" id="SSF52467">
    <property type="entry name" value="DHS-like NAD/FAD-binding domain"/>
    <property type="match status" value="1"/>
</dbReference>
<feature type="binding site" evidence="13">
    <location>
        <position position="331"/>
    </location>
    <ligand>
        <name>Zn(2+)</name>
        <dbReference type="ChEBI" id="CHEBI:29105"/>
    </ligand>
</feature>
<keyword evidence="7 13" id="KW-0479">Metal-binding</keyword>
<feature type="region of interest" description="Disordered" evidence="14">
    <location>
        <begin position="532"/>
        <end position="639"/>
    </location>
</feature>
<keyword evidence="9" id="KW-0805">Transcription regulation</keyword>
<keyword evidence="5" id="KW-0678">Repressor</keyword>
<sequence>MPASEFESTKAQPLAAVDLTTVATSSNHPPSTLRIDGPVRSSTSTSTSTGTGTATATATAAVPSTWSVDPSFQDIDSDTDSEIEPRDDDDWQAIMDASEAAFSDDQVDEMISYLKENGLFNFVDRYVDQENIPIPKLLLVFGILIPPHVDRIHDQLRLLKIAASRVLRNRDRLEQHSTVDDVVELIRKSKNIMVLTGAGVSTSCGIPDFRSPTGLYAKLKEEHWELEDPQQMFDLDYFKEKPNVFYSFAKEIYPSNFTPSPCHRFVKVLEDNDKLLRNYTQNIDGLFERTGVRKMLNCHGSFATASCLRCRTQFPGSAIEADVFASRVPLCPHCTASDEQAAQLATLSKNANKKKTKSSNAWQSDASDDSQDGDGGLDRSEWFNKPLIKPDIVFFGEPLPSTFDRSLLLDREQVDLLIVIGTSLRVSPVATIVSQLPHSVPQVLINRDPITHANFDVVLLGDGDTIVTHLCGRLGKAFELGDGIGMGGGGGGGGVRAEGEGMEGPERVAESHVWLFKGSDRESRFVKMVRQAYEDDEEEDGQGQREGKGEEEEEEERQSPEGQDRSEAREEGREGEQSTLVTASDLVRSKNLDSFDDEVLEDATPDVMQDPNRKPQPSRSRSPPFDPAEEEASKRVKVG</sequence>
<dbReference type="InterPro" id="IPR026590">
    <property type="entry name" value="Ssirtuin_cat_dom"/>
</dbReference>
<dbReference type="Pfam" id="PF04574">
    <property type="entry name" value="DUF592"/>
    <property type="match status" value="1"/>
</dbReference>
<evidence type="ECO:0000259" key="15">
    <source>
        <dbReference type="PROSITE" id="PS50305"/>
    </source>
</evidence>
<feature type="binding site" evidence="13">
    <location>
        <position position="310"/>
    </location>
    <ligand>
        <name>Zn(2+)</name>
        <dbReference type="ChEBI" id="CHEBI:29105"/>
    </ligand>
</feature>
<evidence type="ECO:0000256" key="3">
    <source>
        <dbReference type="ARBA" id="ARBA00004173"/>
    </source>
</evidence>
<dbReference type="GO" id="GO:0046872">
    <property type="term" value="F:metal ion binding"/>
    <property type="evidence" value="ECO:0007669"/>
    <property type="project" value="UniProtKB-KW"/>
</dbReference>
<evidence type="ECO:0000256" key="13">
    <source>
        <dbReference type="PROSITE-ProRule" id="PRU00236"/>
    </source>
</evidence>
<feature type="compositionally biased region" description="Polar residues" evidence="14">
    <location>
        <begin position="21"/>
        <end position="30"/>
    </location>
</feature>
<dbReference type="InterPro" id="IPR026591">
    <property type="entry name" value="Sirtuin_cat_small_dom_sf"/>
</dbReference>
<dbReference type="STRING" id="796604.A0A2X0LR32"/>
<dbReference type="GO" id="GO:0070403">
    <property type="term" value="F:NAD+ binding"/>
    <property type="evidence" value="ECO:0007669"/>
    <property type="project" value="InterPro"/>
</dbReference>
<evidence type="ECO:0000256" key="7">
    <source>
        <dbReference type="ARBA" id="ARBA00022723"/>
    </source>
</evidence>
<keyword evidence="6" id="KW-0808">Transferase</keyword>
<keyword evidence="17" id="KW-1185">Reference proteome</keyword>
<dbReference type="EMBL" id="FQNC01000013">
    <property type="protein sequence ID" value="SGY14936.1"/>
    <property type="molecule type" value="Genomic_DNA"/>
</dbReference>
<feature type="binding site" evidence="13">
    <location>
        <position position="334"/>
    </location>
    <ligand>
        <name>Zn(2+)</name>
        <dbReference type="ChEBI" id="CHEBI:29105"/>
    </ligand>
</feature>
<keyword evidence="11" id="KW-0804">Transcription</keyword>
<feature type="active site" description="Proton acceptor" evidence="13">
    <location>
        <position position="299"/>
    </location>
</feature>
<evidence type="ECO:0000256" key="2">
    <source>
        <dbReference type="ARBA" id="ARBA00004123"/>
    </source>
</evidence>
<dbReference type="GO" id="GO:0046970">
    <property type="term" value="F:histone H4K16 deacetylase activity, NAD-dependent"/>
    <property type="evidence" value="ECO:0007669"/>
    <property type="project" value="TreeGrafter"/>
</dbReference>
<evidence type="ECO:0000313" key="17">
    <source>
        <dbReference type="Proteomes" id="UP000249464"/>
    </source>
</evidence>
<dbReference type="InterPro" id="IPR003000">
    <property type="entry name" value="Sirtuin"/>
</dbReference>
<reference evidence="16 17" key="1">
    <citation type="submission" date="2016-11" db="EMBL/GenBank/DDBJ databases">
        <authorList>
            <person name="Jaros S."/>
            <person name="Januszkiewicz K."/>
            <person name="Wedrychowicz H."/>
        </authorList>
    </citation>
    <scope>NUCLEOTIDE SEQUENCE [LARGE SCALE GENOMIC DNA]</scope>
</reference>
<dbReference type="GO" id="GO:0005634">
    <property type="term" value="C:nucleus"/>
    <property type="evidence" value="ECO:0007669"/>
    <property type="project" value="UniProtKB-SubCell"/>
</dbReference>
<evidence type="ECO:0000256" key="8">
    <source>
        <dbReference type="ARBA" id="ARBA00022833"/>
    </source>
</evidence>
<evidence type="ECO:0000256" key="5">
    <source>
        <dbReference type="ARBA" id="ARBA00022491"/>
    </source>
</evidence>
<keyword evidence="12" id="KW-0539">Nucleus</keyword>
<proteinExistence type="inferred from homology"/>
<dbReference type="Gene3D" id="3.30.1600.10">
    <property type="entry name" value="SIR2/SIRT2 'Small Domain"/>
    <property type="match status" value="1"/>
</dbReference>
<dbReference type="GO" id="GO:0005739">
    <property type="term" value="C:mitochondrion"/>
    <property type="evidence" value="ECO:0007669"/>
    <property type="project" value="UniProtKB-SubCell"/>
</dbReference>
<keyword evidence="8 13" id="KW-0862">Zinc</keyword>
<accession>A0A2X0LR32</accession>
<feature type="binding site" evidence="13">
    <location>
        <position position="307"/>
    </location>
    <ligand>
        <name>Zn(2+)</name>
        <dbReference type="ChEBI" id="CHEBI:29105"/>
    </ligand>
</feature>
<dbReference type="InterPro" id="IPR007654">
    <property type="entry name" value="NAD-dep_histone_deAcase_SIR2_N"/>
</dbReference>
<dbReference type="InterPro" id="IPR050134">
    <property type="entry name" value="NAD-dep_sirtuin_deacylases"/>
</dbReference>
<dbReference type="PROSITE" id="PS50305">
    <property type="entry name" value="SIRTUIN"/>
    <property type="match status" value="1"/>
</dbReference>
<evidence type="ECO:0000256" key="14">
    <source>
        <dbReference type="SAM" id="MobiDB-lite"/>
    </source>
</evidence>
<dbReference type="Proteomes" id="UP000249464">
    <property type="component" value="Unassembled WGS sequence"/>
</dbReference>
<feature type="domain" description="Deacetylase sirtuin-type" evidence="15">
    <location>
        <begin position="172"/>
        <end position="477"/>
    </location>
</feature>
<evidence type="ECO:0000256" key="6">
    <source>
        <dbReference type="ARBA" id="ARBA00022679"/>
    </source>
</evidence>
<comment type="subcellular location">
    <subcellularLocation>
        <location evidence="3">Mitochondrion</location>
    </subcellularLocation>
    <subcellularLocation>
        <location evidence="2">Nucleus</location>
    </subcellularLocation>
</comment>
<evidence type="ECO:0000256" key="10">
    <source>
        <dbReference type="ARBA" id="ARBA00023027"/>
    </source>
</evidence>
<protein>
    <submittedName>
        <fullName evidence="16">BQ5605_C013g07172 protein</fullName>
    </submittedName>
</protein>
<feature type="compositionally biased region" description="Low complexity" evidence="14">
    <location>
        <begin position="41"/>
        <end position="60"/>
    </location>
</feature>
<feature type="compositionally biased region" description="Basic and acidic residues" evidence="14">
    <location>
        <begin position="557"/>
        <end position="576"/>
    </location>
</feature>
<feature type="compositionally biased region" description="Acidic residues" evidence="14">
    <location>
        <begin position="594"/>
        <end position="604"/>
    </location>
</feature>
<evidence type="ECO:0000256" key="9">
    <source>
        <dbReference type="ARBA" id="ARBA00023015"/>
    </source>
</evidence>
<dbReference type="PANTHER" id="PTHR11085:SF9">
    <property type="entry name" value="NAD-DEPENDENT PROTEIN DEACETYLASE SIRTUIN-1"/>
    <property type="match status" value="1"/>
</dbReference>
<evidence type="ECO:0000256" key="1">
    <source>
        <dbReference type="ARBA" id="ARBA00001947"/>
    </source>
</evidence>
<comment type="similarity">
    <text evidence="4">Belongs to the sirtuin family. Class I subfamily.</text>
</comment>
<dbReference type="PANTHER" id="PTHR11085">
    <property type="entry name" value="NAD-DEPENDENT PROTEIN DEACYLASE SIRTUIN-5, MITOCHONDRIAL-RELATED"/>
    <property type="match status" value="1"/>
</dbReference>
<evidence type="ECO:0000256" key="11">
    <source>
        <dbReference type="ARBA" id="ARBA00023163"/>
    </source>
</evidence>
<keyword evidence="10" id="KW-0520">NAD</keyword>
<dbReference type="Gene3D" id="3.40.50.1220">
    <property type="entry name" value="TPP-binding domain"/>
    <property type="match status" value="1"/>
</dbReference>
<evidence type="ECO:0000256" key="4">
    <source>
        <dbReference type="ARBA" id="ARBA00006924"/>
    </source>
</evidence>
<feature type="region of interest" description="Disordered" evidence="14">
    <location>
        <begin position="355"/>
        <end position="376"/>
    </location>
</feature>
<organism evidence="16 17">
    <name type="scientific">Microbotryum silenes-dioicae</name>
    <dbReference type="NCBI Taxonomy" id="796604"/>
    <lineage>
        <taxon>Eukaryota</taxon>
        <taxon>Fungi</taxon>
        <taxon>Dikarya</taxon>
        <taxon>Basidiomycota</taxon>
        <taxon>Pucciniomycotina</taxon>
        <taxon>Microbotryomycetes</taxon>
        <taxon>Microbotryales</taxon>
        <taxon>Microbotryaceae</taxon>
        <taxon>Microbotryum</taxon>
    </lineage>
</organism>
<gene>
    <name evidence="16" type="primary">BQ5605_C013g07172</name>
    <name evidence="16" type="ORF">BQ5605_C013G07172</name>
</gene>
<evidence type="ECO:0000256" key="12">
    <source>
        <dbReference type="ARBA" id="ARBA00023242"/>
    </source>
</evidence>
<dbReference type="AlphaFoldDB" id="A0A2X0LR32"/>
<dbReference type="Pfam" id="PF02146">
    <property type="entry name" value="SIR2"/>
    <property type="match status" value="1"/>
</dbReference>